<evidence type="ECO:0000313" key="2">
    <source>
        <dbReference type="Proteomes" id="UP000249661"/>
    </source>
</evidence>
<protein>
    <submittedName>
        <fullName evidence="1">Uncharacterized protein</fullName>
    </submittedName>
</protein>
<gene>
    <name evidence="1" type="ORF">BO66DRAFT_435852</name>
</gene>
<dbReference type="Proteomes" id="UP000249661">
    <property type="component" value="Unassembled WGS sequence"/>
</dbReference>
<sequence>MSILGSTPSTFKATLEPPQNTADVSKTGTKPDPPKDDESASLSGNGAANRHLDDTLDWLIRYTSRRRKKELSILPTMATRYAEEKGTWDKASRQEKGISEEVLQRSRPAYYHKLSGHETRLPADIQIGPVIHYDKSEKTEDVFLDRLSLKPKLLDTEDEWKSQIMSPLWYTKEDDTVFVYDKADLSLQTSNPSNQIRI</sequence>
<organism evidence="1 2">
    <name type="scientific">Aspergillus aculeatinus CBS 121060</name>
    <dbReference type="NCBI Taxonomy" id="1448322"/>
    <lineage>
        <taxon>Eukaryota</taxon>
        <taxon>Fungi</taxon>
        <taxon>Dikarya</taxon>
        <taxon>Ascomycota</taxon>
        <taxon>Pezizomycotina</taxon>
        <taxon>Eurotiomycetes</taxon>
        <taxon>Eurotiomycetidae</taxon>
        <taxon>Eurotiales</taxon>
        <taxon>Aspergillaceae</taxon>
        <taxon>Aspergillus</taxon>
        <taxon>Aspergillus subgen. Circumdati</taxon>
    </lineage>
</organism>
<accession>A0ACD1HHR8</accession>
<name>A0ACD1HHR8_9EURO</name>
<proteinExistence type="predicted"/>
<evidence type="ECO:0000313" key="1">
    <source>
        <dbReference type="EMBL" id="RAH72957.1"/>
    </source>
</evidence>
<keyword evidence="2" id="KW-1185">Reference proteome</keyword>
<dbReference type="EMBL" id="KZ824941">
    <property type="protein sequence ID" value="RAH72957.1"/>
    <property type="molecule type" value="Genomic_DNA"/>
</dbReference>
<reference evidence="1" key="1">
    <citation type="submission" date="2018-02" db="EMBL/GenBank/DDBJ databases">
        <title>The genomes of Aspergillus section Nigri reveals drivers in fungal speciation.</title>
        <authorList>
            <consortium name="DOE Joint Genome Institute"/>
            <person name="Vesth T.C."/>
            <person name="Nybo J."/>
            <person name="Theobald S."/>
            <person name="Brandl J."/>
            <person name="Frisvad J.C."/>
            <person name="Nielsen K.F."/>
            <person name="Lyhne E.K."/>
            <person name="Kogle M.E."/>
            <person name="Kuo A."/>
            <person name="Riley R."/>
            <person name="Clum A."/>
            <person name="Nolan M."/>
            <person name="Lipzen A."/>
            <person name="Salamov A."/>
            <person name="Henrissat B."/>
            <person name="Wiebenga A."/>
            <person name="De vries R.P."/>
            <person name="Grigoriev I.V."/>
            <person name="Mortensen U.H."/>
            <person name="Andersen M.R."/>
            <person name="Baker S.E."/>
        </authorList>
    </citation>
    <scope>NUCLEOTIDE SEQUENCE</scope>
    <source>
        <strain evidence="1">CBS 121060</strain>
    </source>
</reference>